<reference evidence="2" key="1">
    <citation type="submission" date="2020-10" db="EMBL/GenBank/DDBJ databases">
        <authorList>
            <person name="Gilroy R."/>
        </authorList>
    </citation>
    <scope>NUCLEOTIDE SEQUENCE</scope>
    <source>
        <strain evidence="2">CHK154-7741</strain>
    </source>
</reference>
<dbReference type="AlphaFoldDB" id="A0A9D1N0V2"/>
<proteinExistence type="predicted"/>
<name>A0A9D1N0V2_9CLOT</name>
<comment type="caution">
    <text evidence="2">The sequence shown here is derived from an EMBL/GenBank/DDBJ whole genome shotgun (WGS) entry which is preliminary data.</text>
</comment>
<evidence type="ECO:0000256" key="1">
    <source>
        <dbReference type="SAM" id="MobiDB-lite"/>
    </source>
</evidence>
<dbReference type="Proteomes" id="UP000886748">
    <property type="component" value="Unassembled WGS sequence"/>
</dbReference>
<feature type="compositionally biased region" description="Basic and acidic residues" evidence="1">
    <location>
        <begin position="124"/>
        <end position="135"/>
    </location>
</feature>
<accession>A0A9D1N0V2</accession>
<evidence type="ECO:0000313" key="2">
    <source>
        <dbReference type="EMBL" id="HIU92689.1"/>
    </source>
</evidence>
<feature type="region of interest" description="Disordered" evidence="1">
    <location>
        <begin position="115"/>
        <end position="139"/>
    </location>
</feature>
<gene>
    <name evidence="2" type="ORF">IAD26_06085</name>
</gene>
<sequence>MIVDCNLLALNNPDDILPYPTYKSGLLDTDKGYVRFGYPSVSYPILNMPYILEDFEGNTLPPGHYQIVLSPDRRTLYFVESNQIKASVPVVKLIEKMVSQEEEKKRIEEQEKIAKKYKNNPRKRPLDQTERKKQASMEASIDNSQPEYYILNYKNGNIKATGYIFK</sequence>
<dbReference type="EMBL" id="DVOD01000046">
    <property type="protein sequence ID" value="HIU92689.1"/>
    <property type="molecule type" value="Genomic_DNA"/>
</dbReference>
<reference evidence="2" key="2">
    <citation type="journal article" date="2021" name="PeerJ">
        <title>Extensive microbial diversity within the chicken gut microbiome revealed by metagenomics and culture.</title>
        <authorList>
            <person name="Gilroy R."/>
            <person name="Ravi A."/>
            <person name="Getino M."/>
            <person name="Pursley I."/>
            <person name="Horton D.L."/>
            <person name="Alikhan N.F."/>
            <person name="Baker D."/>
            <person name="Gharbi K."/>
            <person name="Hall N."/>
            <person name="Watson M."/>
            <person name="Adriaenssens E.M."/>
            <person name="Foster-Nyarko E."/>
            <person name="Jarju S."/>
            <person name="Secka A."/>
            <person name="Antonio M."/>
            <person name="Oren A."/>
            <person name="Chaudhuri R.R."/>
            <person name="La Ragione R."/>
            <person name="Hildebrand F."/>
            <person name="Pallen M.J."/>
        </authorList>
    </citation>
    <scope>NUCLEOTIDE SEQUENCE</scope>
    <source>
        <strain evidence="2">CHK154-7741</strain>
    </source>
</reference>
<protein>
    <submittedName>
        <fullName evidence="2">Uncharacterized protein</fullName>
    </submittedName>
</protein>
<evidence type="ECO:0000313" key="3">
    <source>
        <dbReference type="Proteomes" id="UP000886748"/>
    </source>
</evidence>
<organism evidence="2 3">
    <name type="scientific">Candidatus Limenecus avicola</name>
    <dbReference type="NCBI Taxonomy" id="2840847"/>
    <lineage>
        <taxon>Bacteria</taxon>
        <taxon>Bacillati</taxon>
        <taxon>Bacillota</taxon>
        <taxon>Clostridia</taxon>
        <taxon>Eubacteriales</taxon>
        <taxon>Clostridiaceae</taxon>
        <taxon>Clostridiaceae incertae sedis</taxon>
        <taxon>Candidatus Limenecus</taxon>
    </lineage>
</organism>